<comment type="subcellular location">
    <subcellularLocation>
        <location evidence="1">Cell envelope</location>
    </subcellularLocation>
</comment>
<dbReference type="EMBL" id="UINC01203466">
    <property type="protein sequence ID" value="SVE23737.1"/>
    <property type="molecule type" value="Genomic_DNA"/>
</dbReference>
<keyword evidence="4" id="KW-0732">Signal</keyword>
<dbReference type="AlphaFoldDB" id="A0A383BUC1"/>
<dbReference type="InterPro" id="IPR000914">
    <property type="entry name" value="SBP_5_dom"/>
</dbReference>
<organism evidence="6">
    <name type="scientific">marine metagenome</name>
    <dbReference type="NCBI Taxonomy" id="408172"/>
    <lineage>
        <taxon>unclassified sequences</taxon>
        <taxon>metagenomes</taxon>
        <taxon>ecological metagenomes</taxon>
    </lineage>
</organism>
<sequence>LKPAAATAWEAGPDGNTWYFHLRPGMQWSDGRPLTAHDYVFTLKRGADPDNAYDFEWYYRTIKNWAAIVTREMPLDSLGVRAMDDLTLEVKTEQPVPYLPYNLVQSWASPQQAVEKFGDEWSTKPEWSVSSGPFYLAEWKKNERIVLNINPDYGGVQPPYLEQVIYHVYSQAGLPQMMAAYETGEVDMIMLSGQAALGRVRSDRVLSDELHSMVNFITYYLTMDTYNPPFDDLRVRQAFSHAID</sequence>
<evidence type="ECO:0000256" key="1">
    <source>
        <dbReference type="ARBA" id="ARBA00004196"/>
    </source>
</evidence>
<dbReference type="Pfam" id="PF00496">
    <property type="entry name" value="SBP_bac_5"/>
    <property type="match status" value="1"/>
</dbReference>
<gene>
    <name evidence="6" type="ORF">METZ01_LOCUS476591</name>
</gene>
<name>A0A383BUC1_9ZZZZ</name>
<evidence type="ECO:0000313" key="6">
    <source>
        <dbReference type="EMBL" id="SVE23737.1"/>
    </source>
</evidence>
<dbReference type="InterPro" id="IPR039424">
    <property type="entry name" value="SBP_5"/>
</dbReference>
<reference evidence="6" key="1">
    <citation type="submission" date="2018-05" db="EMBL/GenBank/DDBJ databases">
        <authorList>
            <person name="Lanie J.A."/>
            <person name="Ng W.-L."/>
            <person name="Kazmierczak K.M."/>
            <person name="Andrzejewski T.M."/>
            <person name="Davidsen T.M."/>
            <person name="Wayne K.J."/>
            <person name="Tettelin H."/>
            <person name="Glass J.I."/>
            <person name="Rusch D."/>
            <person name="Podicherti R."/>
            <person name="Tsui H.-C.T."/>
            <person name="Winkler M.E."/>
        </authorList>
    </citation>
    <scope>NUCLEOTIDE SEQUENCE</scope>
</reference>
<dbReference type="PANTHER" id="PTHR30290:SF10">
    <property type="entry name" value="PERIPLASMIC OLIGOPEPTIDE-BINDING PROTEIN-RELATED"/>
    <property type="match status" value="1"/>
</dbReference>
<evidence type="ECO:0000256" key="3">
    <source>
        <dbReference type="ARBA" id="ARBA00022448"/>
    </source>
</evidence>
<dbReference type="SUPFAM" id="SSF53850">
    <property type="entry name" value="Periplasmic binding protein-like II"/>
    <property type="match status" value="1"/>
</dbReference>
<dbReference type="Gene3D" id="3.40.190.10">
    <property type="entry name" value="Periplasmic binding protein-like II"/>
    <property type="match status" value="1"/>
</dbReference>
<feature type="non-terminal residue" evidence="6">
    <location>
        <position position="244"/>
    </location>
</feature>
<protein>
    <recommendedName>
        <fullName evidence="5">Solute-binding protein family 5 domain-containing protein</fullName>
    </recommendedName>
</protein>
<keyword evidence="3" id="KW-0813">Transport</keyword>
<dbReference type="Gene3D" id="3.10.105.10">
    <property type="entry name" value="Dipeptide-binding Protein, Domain 3"/>
    <property type="match status" value="1"/>
</dbReference>
<feature type="non-terminal residue" evidence="6">
    <location>
        <position position="1"/>
    </location>
</feature>
<dbReference type="GO" id="GO:0030313">
    <property type="term" value="C:cell envelope"/>
    <property type="evidence" value="ECO:0007669"/>
    <property type="project" value="UniProtKB-SubCell"/>
</dbReference>
<evidence type="ECO:0000256" key="4">
    <source>
        <dbReference type="ARBA" id="ARBA00022729"/>
    </source>
</evidence>
<dbReference type="PANTHER" id="PTHR30290">
    <property type="entry name" value="PERIPLASMIC BINDING COMPONENT OF ABC TRANSPORTER"/>
    <property type="match status" value="1"/>
</dbReference>
<evidence type="ECO:0000259" key="5">
    <source>
        <dbReference type="Pfam" id="PF00496"/>
    </source>
</evidence>
<dbReference type="GO" id="GO:1904680">
    <property type="term" value="F:peptide transmembrane transporter activity"/>
    <property type="evidence" value="ECO:0007669"/>
    <property type="project" value="TreeGrafter"/>
</dbReference>
<dbReference type="GO" id="GO:0015833">
    <property type="term" value="P:peptide transport"/>
    <property type="evidence" value="ECO:0007669"/>
    <property type="project" value="TreeGrafter"/>
</dbReference>
<accession>A0A383BUC1</accession>
<proteinExistence type="inferred from homology"/>
<feature type="domain" description="Solute-binding protein family 5" evidence="5">
    <location>
        <begin position="1"/>
        <end position="244"/>
    </location>
</feature>
<comment type="similarity">
    <text evidence="2">Belongs to the bacterial solute-binding protein 5 family.</text>
</comment>
<evidence type="ECO:0000256" key="2">
    <source>
        <dbReference type="ARBA" id="ARBA00005695"/>
    </source>
</evidence>
<dbReference type="Gene3D" id="3.90.76.10">
    <property type="entry name" value="Dipeptide-binding Protein, Domain 1"/>
    <property type="match status" value="1"/>
</dbReference>